<proteinExistence type="predicted"/>
<protein>
    <submittedName>
        <fullName evidence="1">Uncharacterized protein</fullName>
    </submittedName>
</protein>
<dbReference type="AlphaFoldDB" id="A0A1I4X537"/>
<organism evidence="1 2">
    <name type="scientific">Izhakiella capsodis</name>
    <dbReference type="NCBI Taxonomy" id="1367852"/>
    <lineage>
        <taxon>Bacteria</taxon>
        <taxon>Pseudomonadati</taxon>
        <taxon>Pseudomonadota</taxon>
        <taxon>Gammaproteobacteria</taxon>
        <taxon>Enterobacterales</taxon>
        <taxon>Erwiniaceae</taxon>
        <taxon>Izhakiella</taxon>
    </lineage>
</organism>
<keyword evidence="2" id="KW-1185">Reference proteome</keyword>
<evidence type="ECO:0000313" key="2">
    <source>
        <dbReference type="Proteomes" id="UP000242222"/>
    </source>
</evidence>
<accession>A0A1I4X537</accession>
<name>A0A1I4X537_9GAMM</name>
<gene>
    <name evidence="1" type="ORF">SAMN05216516_103268</name>
</gene>
<sequence>MRHSGKVITIPVDTATVSNTVRRLRWLRKRDELKRNPEARFPIILYR</sequence>
<reference evidence="2" key="1">
    <citation type="submission" date="2016-10" db="EMBL/GenBank/DDBJ databases">
        <authorList>
            <person name="Varghese N."/>
            <person name="Submissions S."/>
        </authorList>
    </citation>
    <scope>NUCLEOTIDE SEQUENCE [LARGE SCALE GENOMIC DNA]</scope>
    <source>
        <strain evidence="2">N6PO6</strain>
    </source>
</reference>
<evidence type="ECO:0000313" key="1">
    <source>
        <dbReference type="EMBL" id="SFN20339.1"/>
    </source>
</evidence>
<dbReference type="RefSeq" id="WP_177203308.1">
    <property type="nucleotide sequence ID" value="NZ_FOVC01000003.1"/>
</dbReference>
<dbReference type="Proteomes" id="UP000242222">
    <property type="component" value="Unassembled WGS sequence"/>
</dbReference>
<dbReference type="EMBL" id="FOVC01000003">
    <property type="protein sequence ID" value="SFN20339.1"/>
    <property type="molecule type" value="Genomic_DNA"/>
</dbReference>